<reference evidence="9" key="1">
    <citation type="submission" date="2023-06" db="EMBL/GenBank/DDBJ databases">
        <title>Uncultivated large filamentous bacteria from sulfidic sediments reveal new species and different genomic features in energy metabolism and defense.</title>
        <authorList>
            <person name="Fonseca A."/>
        </authorList>
    </citation>
    <scope>NUCLEOTIDE SEQUENCE</scope>
    <source>
        <strain evidence="9">HSG4</strain>
    </source>
</reference>
<dbReference type="PRINTS" id="PR00344">
    <property type="entry name" value="BCTRLSENSOR"/>
</dbReference>
<dbReference type="Pfam" id="PF00211">
    <property type="entry name" value="Guanylate_cyc"/>
    <property type="match status" value="1"/>
</dbReference>
<evidence type="ECO:0000259" key="8">
    <source>
        <dbReference type="PROSITE" id="PS50125"/>
    </source>
</evidence>
<proteinExistence type="predicted"/>
<feature type="non-terminal residue" evidence="9">
    <location>
        <position position="468"/>
    </location>
</feature>
<dbReference type="InterPro" id="IPR003594">
    <property type="entry name" value="HATPase_dom"/>
</dbReference>
<feature type="modified residue" description="4-aspartylphosphate" evidence="5">
    <location>
        <position position="146"/>
    </location>
</feature>
<dbReference type="SMART" id="SM00448">
    <property type="entry name" value="REC"/>
    <property type="match status" value="1"/>
</dbReference>
<comment type="catalytic activity">
    <reaction evidence="1">
        <text>ATP + protein L-histidine = ADP + protein N-phospho-L-histidine.</text>
        <dbReference type="EC" id="2.7.13.3"/>
    </reaction>
</comment>
<feature type="domain" description="Response regulatory" evidence="7">
    <location>
        <begin position="96"/>
        <end position="213"/>
    </location>
</feature>
<dbReference type="Pfam" id="PF02518">
    <property type="entry name" value="HATPase_c"/>
    <property type="match status" value="1"/>
</dbReference>
<evidence type="ECO:0000259" key="6">
    <source>
        <dbReference type="PROSITE" id="PS50109"/>
    </source>
</evidence>
<feature type="non-terminal residue" evidence="9">
    <location>
        <position position="1"/>
    </location>
</feature>
<dbReference type="InterPro" id="IPR036890">
    <property type="entry name" value="HATPase_C_sf"/>
</dbReference>
<dbReference type="PROSITE" id="PS50125">
    <property type="entry name" value="GUANYLATE_CYCLASE_2"/>
    <property type="match status" value="1"/>
</dbReference>
<dbReference type="PANTHER" id="PTHR43047">
    <property type="entry name" value="TWO-COMPONENT HISTIDINE PROTEIN KINASE"/>
    <property type="match status" value="1"/>
</dbReference>
<dbReference type="CDD" id="cd07302">
    <property type="entry name" value="CHD"/>
    <property type="match status" value="1"/>
</dbReference>
<keyword evidence="5" id="KW-0597">Phosphoprotein</keyword>
<dbReference type="Gene3D" id="3.30.70.1230">
    <property type="entry name" value="Nucleotide cyclase"/>
    <property type="match status" value="1"/>
</dbReference>
<dbReference type="InterPro" id="IPR001054">
    <property type="entry name" value="A/G_cyclase"/>
</dbReference>
<dbReference type="SUPFAM" id="SSF52172">
    <property type="entry name" value="CheY-like"/>
    <property type="match status" value="1"/>
</dbReference>
<dbReference type="InterPro" id="IPR029787">
    <property type="entry name" value="Nucleotide_cyclase"/>
</dbReference>
<dbReference type="Pfam" id="PF00072">
    <property type="entry name" value="Response_reg"/>
    <property type="match status" value="1"/>
</dbReference>
<dbReference type="Gene3D" id="3.30.565.10">
    <property type="entry name" value="Histidine kinase-like ATPase, C-terminal domain"/>
    <property type="match status" value="1"/>
</dbReference>
<dbReference type="SUPFAM" id="SSF55073">
    <property type="entry name" value="Nucleotide cyclase"/>
    <property type="match status" value="1"/>
</dbReference>
<evidence type="ECO:0000256" key="5">
    <source>
        <dbReference type="PROSITE-ProRule" id="PRU00169"/>
    </source>
</evidence>
<dbReference type="SMART" id="SM00044">
    <property type="entry name" value="CYCc"/>
    <property type="match status" value="1"/>
</dbReference>
<dbReference type="PROSITE" id="PS50109">
    <property type="entry name" value="HIS_KIN"/>
    <property type="match status" value="1"/>
</dbReference>
<dbReference type="InterPro" id="IPR005467">
    <property type="entry name" value="His_kinase_dom"/>
</dbReference>
<evidence type="ECO:0000313" key="10">
    <source>
        <dbReference type="Proteomes" id="UP001171945"/>
    </source>
</evidence>
<gene>
    <name evidence="9" type="ORF">QUF54_08885</name>
</gene>
<dbReference type="InterPro" id="IPR001789">
    <property type="entry name" value="Sig_transdc_resp-reg_receiver"/>
</dbReference>
<feature type="domain" description="Guanylate cyclase" evidence="8">
    <location>
        <begin position="253"/>
        <end position="379"/>
    </location>
</feature>
<dbReference type="EMBL" id="JAUCGM010000648">
    <property type="protein sequence ID" value="MDM8563453.1"/>
    <property type="molecule type" value="Genomic_DNA"/>
</dbReference>
<name>A0ABT7VV81_9GAMM</name>
<keyword evidence="3" id="KW-0808">Transferase</keyword>
<evidence type="ECO:0000256" key="3">
    <source>
        <dbReference type="ARBA" id="ARBA00022679"/>
    </source>
</evidence>
<sequence>EQGDGSTARVYGGTGLGLAVTKKLVELHGGEITIASEINVGSRFTFTLPIAKETLEKETALEEQSSIRRESLIIEKLSPEINRDNQIEHPKKGAFKIFIVDDEIVNLQVLINHLTLQNYAVTRATSGIEALDKIETGYKPDLILLDVMMPKMTGYEVCRKLRERFPLNELPILMLTAKNQISDLVEGLESGANDYLAKPISKNELIARLKMHLELSKLNMAYNRFVPRQFLQFLNKESIVDVQLGDQVEKDMSILFSDIRSFTTLSENMTPEENFKFINTYLSRMEPVIIEYNGFIDKYIGDAVMALFSGRADDAVKAGINMLLKLQEYNEYRQKTNDMPIRIGIGINTGSLMLGTVGGHKRMDGTVISDAVNLASRIEGLTKNYGVSLLISHQTLSRLEEPTDYAIRMIDKVKVKGKSELVTVYEVFDADCSESKVGKLATAETFAEALSCYELKDYTKAAQLFDKC</sequence>
<evidence type="ECO:0000256" key="1">
    <source>
        <dbReference type="ARBA" id="ARBA00000085"/>
    </source>
</evidence>
<protein>
    <recommendedName>
        <fullName evidence="2">histidine kinase</fullName>
        <ecNumber evidence="2">2.7.13.3</ecNumber>
    </recommendedName>
</protein>
<dbReference type="InterPro" id="IPR004358">
    <property type="entry name" value="Sig_transdc_His_kin-like_C"/>
</dbReference>
<comment type="caution">
    <text evidence="9">The sequence shown here is derived from an EMBL/GenBank/DDBJ whole genome shotgun (WGS) entry which is preliminary data.</text>
</comment>
<dbReference type="Proteomes" id="UP001171945">
    <property type="component" value="Unassembled WGS sequence"/>
</dbReference>
<evidence type="ECO:0000256" key="4">
    <source>
        <dbReference type="ARBA" id="ARBA00022777"/>
    </source>
</evidence>
<dbReference type="PROSITE" id="PS50110">
    <property type="entry name" value="RESPONSE_REGULATORY"/>
    <property type="match status" value="1"/>
</dbReference>
<organism evidence="9 10">
    <name type="scientific">Candidatus Marithioploca araucensis</name>
    <dbReference type="NCBI Taxonomy" id="70273"/>
    <lineage>
        <taxon>Bacteria</taxon>
        <taxon>Pseudomonadati</taxon>
        <taxon>Pseudomonadota</taxon>
        <taxon>Gammaproteobacteria</taxon>
        <taxon>Thiotrichales</taxon>
        <taxon>Thiotrichaceae</taxon>
        <taxon>Candidatus Marithioploca</taxon>
    </lineage>
</organism>
<evidence type="ECO:0000259" key="7">
    <source>
        <dbReference type="PROSITE" id="PS50110"/>
    </source>
</evidence>
<dbReference type="InterPro" id="IPR011006">
    <property type="entry name" value="CheY-like_superfamily"/>
</dbReference>
<dbReference type="Gene3D" id="3.40.50.2300">
    <property type="match status" value="1"/>
</dbReference>
<evidence type="ECO:0000313" key="9">
    <source>
        <dbReference type="EMBL" id="MDM8563453.1"/>
    </source>
</evidence>
<dbReference type="PANTHER" id="PTHR43047:SF72">
    <property type="entry name" value="OSMOSENSING HISTIDINE PROTEIN KINASE SLN1"/>
    <property type="match status" value="1"/>
</dbReference>
<evidence type="ECO:0000256" key="2">
    <source>
        <dbReference type="ARBA" id="ARBA00012438"/>
    </source>
</evidence>
<keyword evidence="10" id="KW-1185">Reference proteome</keyword>
<dbReference type="SUPFAM" id="SSF55874">
    <property type="entry name" value="ATPase domain of HSP90 chaperone/DNA topoisomerase II/histidine kinase"/>
    <property type="match status" value="1"/>
</dbReference>
<feature type="domain" description="Histidine kinase" evidence="6">
    <location>
        <begin position="1"/>
        <end position="52"/>
    </location>
</feature>
<dbReference type="EC" id="2.7.13.3" evidence="2"/>
<accession>A0ABT7VV81</accession>
<keyword evidence="4" id="KW-0418">Kinase</keyword>